<dbReference type="OrthoDB" id="7107981at2"/>
<feature type="transmembrane region" description="Helical" evidence="1">
    <location>
        <begin position="12"/>
        <end position="31"/>
    </location>
</feature>
<feature type="transmembrane region" description="Helical" evidence="1">
    <location>
        <begin position="480"/>
        <end position="503"/>
    </location>
</feature>
<organism evidence="2 3">
    <name type="scientific">Saccharopolyspora shandongensis</name>
    <dbReference type="NCBI Taxonomy" id="418495"/>
    <lineage>
        <taxon>Bacteria</taxon>
        <taxon>Bacillati</taxon>
        <taxon>Actinomycetota</taxon>
        <taxon>Actinomycetes</taxon>
        <taxon>Pseudonocardiales</taxon>
        <taxon>Pseudonocardiaceae</taxon>
        <taxon>Saccharopolyspora</taxon>
    </lineage>
</organism>
<keyword evidence="1" id="KW-0812">Transmembrane</keyword>
<feature type="transmembrane region" description="Helical" evidence="1">
    <location>
        <begin position="219"/>
        <end position="242"/>
    </location>
</feature>
<feature type="transmembrane region" description="Helical" evidence="1">
    <location>
        <begin position="177"/>
        <end position="199"/>
    </location>
</feature>
<gene>
    <name evidence="2" type="ORF">SAMN05216215_1006102</name>
</gene>
<sequence length="509" mass="55166">MSFGVRAARPVMAIAIVTTYIALHVAITAGLDRQTRDRFHDAPAQAAAFAAALDRYAGGDQPAHAEILERNAWFERNAPLTASRSTIAAATDHAEHGRFPAARERAGRLAAEIRQDQQKLDQDLGTSSTAALWWAVAAGALVMPSLWLRHRRRAAAAEIVEAVRPFVPHQPWWRRPVFLTVSAAGYGLFAAGSIGISTLERGHRLTLGVPAYSMLGSLLALGIQGLLLLGGLLVLWAGFLTLRYSRPRAARGATQALLADGRRPVLYLRSFADDDIAAQVDDAVPLNIHSWEEQLVSALTAFGPVIAVGKPGEPLPRLGAARCYLPRDDWQTEVRRLMDLSQLIVLRLGTGEGLWWEVEQARATQPARKLLLLMPSDPADVAERLDEHLPTPTRLDEGATGDHWTSAVVAFDPDWNPRLFPVKPTPDTRNTLAHRTIRAVKRALGFLVLSVPARSAARAMKAARVSVGDRTPAMVLRVNIGMLVTLGKGLLLIAALALLIRALELAGVG</sequence>
<dbReference type="RefSeq" id="WP_093263329.1">
    <property type="nucleotide sequence ID" value="NZ_FNOK01000006.1"/>
</dbReference>
<accession>A0A1H2XIU4</accession>
<proteinExistence type="predicted"/>
<keyword evidence="1" id="KW-1133">Transmembrane helix</keyword>
<keyword evidence="1" id="KW-0472">Membrane</keyword>
<feature type="transmembrane region" description="Helical" evidence="1">
    <location>
        <begin position="131"/>
        <end position="148"/>
    </location>
</feature>
<evidence type="ECO:0000313" key="3">
    <source>
        <dbReference type="Proteomes" id="UP000199529"/>
    </source>
</evidence>
<protein>
    <recommendedName>
        <fullName evidence="4">Transferase</fullName>
    </recommendedName>
</protein>
<dbReference type="EMBL" id="FNOK01000006">
    <property type="protein sequence ID" value="SDW92777.1"/>
    <property type="molecule type" value="Genomic_DNA"/>
</dbReference>
<evidence type="ECO:0000313" key="2">
    <source>
        <dbReference type="EMBL" id="SDW92777.1"/>
    </source>
</evidence>
<keyword evidence="3" id="KW-1185">Reference proteome</keyword>
<dbReference type="STRING" id="418495.SAMN05216215_1006102"/>
<evidence type="ECO:0008006" key="4">
    <source>
        <dbReference type="Google" id="ProtNLM"/>
    </source>
</evidence>
<reference evidence="3" key="1">
    <citation type="submission" date="2016-10" db="EMBL/GenBank/DDBJ databases">
        <authorList>
            <person name="Varghese N."/>
            <person name="Submissions S."/>
        </authorList>
    </citation>
    <scope>NUCLEOTIDE SEQUENCE [LARGE SCALE GENOMIC DNA]</scope>
    <source>
        <strain evidence="3">CGMCC 4.3530</strain>
    </source>
</reference>
<name>A0A1H2XIU4_9PSEU</name>
<evidence type="ECO:0000256" key="1">
    <source>
        <dbReference type="SAM" id="Phobius"/>
    </source>
</evidence>
<dbReference type="AlphaFoldDB" id="A0A1H2XIU4"/>
<dbReference type="Proteomes" id="UP000199529">
    <property type="component" value="Unassembled WGS sequence"/>
</dbReference>